<keyword evidence="4 7" id="KW-1133">Transmembrane helix</keyword>
<dbReference type="Gene3D" id="3.90.550.10">
    <property type="entry name" value="Spore Coat Polysaccharide Biosynthesis Protein SpsA, Chain A"/>
    <property type="match status" value="1"/>
</dbReference>
<evidence type="ECO:0000259" key="9">
    <source>
        <dbReference type="Pfam" id="PF04138"/>
    </source>
</evidence>
<dbReference type="InterPro" id="IPR001173">
    <property type="entry name" value="Glyco_trans_2-like"/>
</dbReference>
<keyword evidence="10" id="KW-0808">Transferase</keyword>
<dbReference type="InterPro" id="IPR029044">
    <property type="entry name" value="Nucleotide-diphossugar_trans"/>
</dbReference>
<feature type="transmembrane region" description="Helical" evidence="7">
    <location>
        <begin position="247"/>
        <end position="265"/>
    </location>
</feature>
<evidence type="ECO:0000259" key="8">
    <source>
        <dbReference type="Pfam" id="PF00535"/>
    </source>
</evidence>
<dbReference type="Proteomes" id="UP000195106">
    <property type="component" value="Unassembled WGS sequence"/>
</dbReference>
<sequence length="384" mass="40228">MIVLIPAYEPDVRLPALVTALVEARPDVIPVVVDDGSGPGHIATFDATRAAGAVVLTHPRNLGKGRALRTGIAYAGAAHPGEDVVCADSDGQHTAVDVLRVADHVRRTGSMVLGGRRFDGDVPLRSRFGNAVSRGLLRRASGGHVHDTQTGLRGYPAGSLAWLLDVPGDRFEYELRVLLRAHADGRRVEEIPIQTLYLEGNASSHFRPMADSWRVLAPLILHALVAIGSFVLDLIALWALVAVTGELLIGVIGARLISGTVNFLANRRLVHTGRGPAAPLPAESGAKRRLLLGEALRYTALASLVALGDVVLLEALTTAGIPLLLAKIGAGAALFVAGFAVQRTLVFRRHAVEPGPVPAAVDTATAPPAASGRRPTSPGFMAGP</sequence>
<evidence type="ECO:0000313" key="11">
    <source>
        <dbReference type="Proteomes" id="UP000195106"/>
    </source>
</evidence>
<dbReference type="InterPro" id="IPR050256">
    <property type="entry name" value="Glycosyltransferase_2"/>
</dbReference>
<evidence type="ECO:0000256" key="1">
    <source>
        <dbReference type="ARBA" id="ARBA00004141"/>
    </source>
</evidence>
<organism evidence="10 11">
    <name type="scientific">Clavibacter michiganensis</name>
    <dbReference type="NCBI Taxonomy" id="28447"/>
    <lineage>
        <taxon>Bacteria</taxon>
        <taxon>Bacillati</taxon>
        <taxon>Actinomycetota</taxon>
        <taxon>Actinomycetes</taxon>
        <taxon>Micrococcales</taxon>
        <taxon>Microbacteriaceae</taxon>
        <taxon>Clavibacter</taxon>
    </lineage>
</organism>
<feature type="transmembrane region" description="Helical" evidence="7">
    <location>
        <begin position="319"/>
        <end position="341"/>
    </location>
</feature>
<comment type="subcellular location">
    <subcellularLocation>
        <location evidence="1">Membrane</location>
        <topology evidence="1">Multi-pass membrane protein</topology>
    </subcellularLocation>
</comment>
<reference evidence="10 11" key="1">
    <citation type="submission" date="2016-08" db="EMBL/GenBank/DDBJ databases">
        <title>Genome sequence of Clavibacter michiganensis spp. strain CASJ009.</title>
        <authorList>
            <person name="Thapa S.P."/>
            <person name="Coaker G."/>
        </authorList>
    </citation>
    <scope>NUCLEOTIDE SEQUENCE [LARGE SCALE GENOMIC DNA]</scope>
    <source>
        <strain evidence="10">CASJ009</strain>
    </source>
</reference>
<feature type="compositionally biased region" description="Low complexity" evidence="6">
    <location>
        <begin position="358"/>
        <end position="370"/>
    </location>
</feature>
<dbReference type="GO" id="GO:0000271">
    <property type="term" value="P:polysaccharide biosynthetic process"/>
    <property type="evidence" value="ECO:0007669"/>
    <property type="project" value="InterPro"/>
</dbReference>
<gene>
    <name evidence="10" type="ORF">CMsap09_09210</name>
</gene>
<dbReference type="SUPFAM" id="SSF53448">
    <property type="entry name" value="Nucleotide-diphospho-sugar transferases"/>
    <property type="match status" value="1"/>
</dbReference>
<dbReference type="Pfam" id="PF00535">
    <property type="entry name" value="Glycos_transf_2"/>
    <property type="match status" value="1"/>
</dbReference>
<evidence type="ECO:0000256" key="4">
    <source>
        <dbReference type="ARBA" id="ARBA00022989"/>
    </source>
</evidence>
<dbReference type="InterPro" id="IPR007267">
    <property type="entry name" value="GtrA_DPMS_TM"/>
</dbReference>
<evidence type="ECO:0000256" key="2">
    <source>
        <dbReference type="ARBA" id="ARBA00006739"/>
    </source>
</evidence>
<feature type="domain" description="GtrA/DPMS transmembrane" evidence="9">
    <location>
        <begin position="223"/>
        <end position="347"/>
    </location>
</feature>
<evidence type="ECO:0000256" key="7">
    <source>
        <dbReference type="SAM" id="Phobius"/>
    </source>
</evidence>
<dbReference type="PANTHER" id="PTHR48090">
    <property type="entry name" value="UNDECAPRENYL-PHOSPHATE 4-DEOXY-4-FORMAMIDO-L-ARABINOSE TRANSFERASE-RELATED"/>
    <property type="match status" value="1"/>
</dbReference>
<accession>A0A251XUH3</accession>
<dbReference type="PANTHER" id="PTHR48090:SF7">
    <property type="entry name" value="RFBJ PROTEIN"/>
    <property type="match status" value="1"/>
</dbReference>
<protein>
    <submittedName>
        <fullName evidence="10">Glycosyl transferase family 2</fullName>
    </submittedName>
</protein>
<dbReference type="EMBL" id="MDHJ01000001">
    <property type="protein sequence ID" value="OUE09110.1"/>
    <property type="molecule type" value="Genomic_DNA"/>
</dbReference>
<dbReference type="CDD" id="cd04179">
    <property type="entry name" value="DPM_DPG-synthase_like"/>
    <property type="match status" value="1"/>
</dbReference>
<dbReference type="GO" id="GO:0016020">
    <property type="term" value="C:membrane"/>
    <property type="evidence" value="ECO:0007669"/>
    <property type="project" value="UniProtKB-SubCell"/>
</dbReference>
<evidence type="ECO:0000256" key="3">
    <source>
        <dbReference type="ARBA" id="ARBA00022692"/>
    </source>
</evidence>
<keyword evidence="5 7" id="KW-0472">Membrane</keyword>
<keyword evidence="3 7" id="KW-0812">Transmembrane</keyword>
<evidence type="ECO:0000256" key="6">
    <source>
        <dbReference type="SAM" id="MobiDB-lite"/>
    </source>
</evidence>
<feature type="region of interest" description="Disordered" evidence="6">
    <location>
        <begin position="358"/>
        <end position="384"/>
    </location>
</feature>
<feature type="domain" description="Glycosyltransferase 2-like" evidence="8">
    <location>
        <begin position="3"/>
        <end position="155"/>
    </location>
</feature>
<evidence type="ECO:0000256" key="5">
    <source>
        <dbReference type="ARBA" id="ARBA00023136"/>
    </source>
</evidence>
<comment type="similarity">
    <text evidence="2">Belongs to the glycosyltransferase 2 family.</text>
</comment>
<dbReference type="Pfam" id="PF04138">
    <property type="entry name" value="GtrA_DPMS_TM"/>
    <property type="match status" value="1"/>
</dbReference>
<feature type="transmembrane region" description="Helical" evidence="7">
    <location>
        <begin position="215"/>
        <end position="241"/>
    </location>
</feature>
<name>A0A251XUH3_9MICO</name>
<comment type="caution">
    <text evidence="10">The sequence shown here is derived from an EMBL/GenBank/DDBJ whole genome shotgun (WGS) entry which is preliminary data.</text>
</comment>
<evidence type="ECO:0000313" key="10">
    <source>
        <dbReference type="EMBL" id="OUE09110.1"/>
    </source>
</evidence>
<dbReference type="AlphaFoldDB" id="A0A251XUH3"/>
<dbReference type="GO" id="GO:0016740">
    <property type="term" value="F:transferase activity"/>
    <property type="evidence" value="ECO:0007669"/>
    <property type="project" value="UniProtKB-KW"/>
</dbReference>
<proteinExistence type="inferred from homology"/>